<dbReference type="Pfam" id="PF01734">
    <property type="entry name" value="Patatin"/>
    <property type="match status" value="1"/>
</dbReference>
<keyword evidence="1" id="KW-0443">Lipid metabolism</keyword>
<name>A0AAD7XQA4_9STRA</name>
<dbReference type="InterPro" id="IPR002641">
    <property type="entry name" value="PNPLA_dom"/>
</dbReference>
<evidence type="ECO:0000313" key="5">
    <source>
        <dbReference type="Proteomes" id="UP001230188"/>
    </source>
</evidence>
<comment type="caution">
    <text evidence="4">The sequence shown here is derived from an EMBL/GenBank/DDBJ whole genome shotgun (WGS) entry which is preliminary data.</text>
</comment>
<evidence type="ECO:0000259" key="3">
    <source>
        <dbReference type="Pfam" id="PF01734"/>
    </source>
</evidence>
<dbReference type="GO" id="GO:0006629">
    <property type="term" value="P:lipid metabolic process"/>
    <property type="evidence" value="ECO:0007669"/>
    <property type="project" value="UniProtKB-KW"/>
</dbReference>
<feature type="domain" description="PNPLA" evidence="3">
    <location>
        <begin position="21"/>
        <end position="105"/>
    </location>
</feature>
<feature type="signal peptide" evidence="2">
    <location>
        <begin position="1"/>
        <end position="16"/>
    </location>
</feature>
<dbReference type="InterPro" id="IPR016035">
    <property type="entry name" value="Acyl_Trfase/lysoPLipase"/>
</dbReference>
<organism evidence="4 5">
    <name type="scientific">Chrysophaeum taylorii</name>
    <dbReference type="NCBI Taxonomy" id="2483200"/>
    <lineage>
        <taxon>Eukaryota</taxon>
        <taxon>Sar</taxon>
        <taxon>Stramenopiles</taxon>
        <taxon>Ochrophyta</taxon>
        <taxon>Pelagophyceae</taxon>
        <taxon>Pelagomonadales</taxon>
        <taxon>Pelagomonadaceae</taxon>
        <taxon>Chrysophaeum</taxon>
    </lineage>
</organism>
<evidence type="ECO:0000256" key="2">
    <source>
        <dbReference type="SAM" id="SignalP"/>
    </source>
</evidence>
<reference evidence="4" key="1">
    <citation type="submission" date="2023-01" db="EMBL/GenBank/DDBJ databases">
        <title>Metagenome sequencing of chrysophaentin producing Chrysophaeum taylorii.</title>
        <authorList>
            <person name="Davison J."/>
            <person name="Bewley C."/>
        </authorList>
    </citation>
    <scope>NUCLEOTIDE SEQUENCE</scope>
    <source>
        <strain evidence="4">NIES-1699</strain>
    </source>
</reference>
<evidence type="ECO:0000256" key="1">
    <source>
        <dbReference type="ARBA" id="ARBA00023098"/>
    </source>
</evidence>
<feature type="chain" id="PRO_5042255077" description="PNPLA domain-containing protein" evidence="2">
    <location>
        <begin position="17"/>
        <end position="123"/>
    </location>
</feature>
<protein>
    <recommendedName>
        <fullName evidence="3">PNPLA domain-containing protein</fullName>
    </recommendedName>
</protein>
<gene>
    <name evidence="4" type="ORF">CTAYLR_002221</name>
</gene>
<dbReference type="EMBL" id="JAQMWT010000028">
    <property type="protein sequence ID" value="KAJ8613525.1"/>
    <property type="molecule type" value="Genomic_DNA"/>
</dbReference>
<dbReference type="Proteomes" id="UP001230188">
    <property type="component" value="Unassembled WGS sequence"/>
</dbReference>
<keyword evidence="2" id="KW-0732">Signal</keyword>
<proteinExistence type="predicted"/>
<accession>A0AAD7XQA4</accession>
<keyword evidence="5" id="KW-1185">Reference proteome</keyword>
<dbReference type="SUPFAM" id="SSF52151">
    <property type="entry name" value="FabD/lysophospholipase-like"/>
    <property type="match status" value="1"/>
</dbReference>
<dbReference type="AlphaFoldDB" id="A0AAD7XQA4"/>
<evidence type="ECO:0000313" key="4">
    <source>
        <dbReference type="EMBL" id="KAJ8613525.1"/>
    </source>
</evidence>
<dbReference type="Gene3D" id="3.40.1090.10">
    <property type="entry name" value="Cytosolic phospholipase A2 catalytic domain"/>
    <property type="match status" value="1"/>
</dbReference>
<sequence>MSLVLVFAIVATTANALRCDVVLSSGFMCFSSNCGLLDALHEAQIKPSALVGTSSGALTASLVAAGHSTARVAAEFFTRAPIWDCRPYLTPWRGILSLAQLETRLASLLPATFEELDEERRSW</sequence>